<feature type="compositionally biased region" description="Low complexity" evidence="1">
    <location>
        <begin position="66"/>
        <end position="86"/>
    </location>
</feature>
<proteinExistence type="predicted"/>
<evidence type="ECO:0000313" key="2">
    <source>
        <dbReference type="EMBL" id="MBE6502162.1"/>
    </source>
</evidence>
<evidence type="ECO:0000313" key="3">
    <source>
        <dbReference type="Proteomes" id="UP000783037"/>
    </source>
</evidence>
<feature type="compositionally biased region" description="Polar residues" evidence="1">
    <location>
        <begin position="45"/>
        <end position="65"/>
    </location>
</feature>
<sequence length="134" mass="14418">MWYSCILKINGEAAGNYDVTVDFAGNEKYNACTAKQTITVEEGTSDAQETVAENSTANTVMYNNDTSSSSSSTSSDSSSSSQSTPSASYYDAELNVYYDENGNVIGGQSAGSTIYELRQEYNNPDMIDEDGNLQ</sequence>
<dbReference type="AlphaFoldDB" id="A0A8T3V6E2"/>
<organism evidence="2 3">
    <name type="scientific">Methanobrevibacter thaueri</name>
    <dbReference type="NCBI Taxonomy" id="190975"/>
    <lineage>
        <taxon>Archaea</taxon>
        <taxon>Methanobacteriati</taxon>
        <taxon>Methanobacteriota</taxon>
        <taxon>Methanomada group</taxon>
        <taxon>Methanobacteria</taxon>
        <taxon>Methanobacteriales</taxon>
        <taxon>Methanobacteriaceae</taxon>
        <taxon>Methanobrevibacter</taxon>
    </lineage>
</organism>
<comment type="caution">
    <text evidence="2">The sequence shown here is derived from an EMBL/GenBank/DDBJ whole genome shotgun (WGS) entry which is preliminary data.</text>
</comment>
<name>A0A8T3V6E2_9EURY</name>
<dbReference type="Proteomes" id="UP000783037">
    <property type="component" value="Unassembled WGS sequence"/>
</dbReference>
<dbReference type="EMBL" id="SUTK01000033">
    <property type="protein sequence ID" value="MBE6502162.1"/>
    <property type="molecule type" value="Genomic_DNA"/>
</dbReference>
<protein>
    <submittedName>
        <fullName evidence="2">Uncharacterized protein</fullName>
    </submittedName>
</protein>
<gene>
    <name evidence="2" type="ORF">E7Z79_06930</name>
</gene>
<reference evidence="2" key="1">
    <citation type="submission" date="2019-04" db="EMBL/GenBank/DDBJ databases">
        <title>Evolution of Biomass-Degrading Anaerobic Consortia Revealed by Metagenomics.</title>
        <authorList>
            <person name="Peng X."/>
        </authorList>
    </citation>
    <scope>NUCLEOTIDE SEQUENCE</scope>
    <source>
        <strain evidence="2">SIG18</strain>
    </source>
</reference>
<feature type="region of interest" description="Disordered" evidence="1">
    <location>
        <begin position="42"/>
        <end position="86"/>
    </location>
</feature>
<evidence type="ECO:0000256" key="1">
    <source>
        <dbReference type="SAM" id="MobiDB-lite"/>
    </source>
</evidence>
<accession>A0A8T3V6E2</accession>